<evidence type="ECO:0000256" key="4">
    <source>
        <dbReference type="ARBA" id="ARBA00022989"/>
    </source>
</evidence>
<proteinExistence type="predicted"/>
<evidence type="ECO:0000256" key="1">
    <source>
        <dbReference type="ARBA" id="ARBA00004651"/>
    </source>
</evidence>
<feature type="transmembrane region" description="Helical" evidence="6">
    <location>
        <begin position="366"/>
        <end position="388"/>
    </location>
</feature>
<feature type="transmembrane region" description="Helical" evidence="6">
    <location>
        <begin position="460"/>
        <end position="487"/>
    </location>
</feature>
<dbReference type="InterPro" id="IPR003838">
    <property type="entry name" value="ABC3_permease_C"/>
</dbReference>
<keyword evidence="3 6" id="KW-0812">Transmembrane</keyword>
<feature type="transmembrane region" description="Helical" evidence="6">
    <location>
        <begin position="508"/>
        <end position="528"/>
    </location>
</feature>
<feature type="transmembrane region" description="Helical" evidence="6">
    <location>
        <begin position="844"/>
        <end position="867"/>
    </location>
</feature>
<name>A0ABT8LGF8_9BACT</name>
<evidence type="ECO:0000256" key="2">
    <source>
        <dbReference type="ARBA" id="ARBA00022475"/>
    </source>
</evidence>
<accession>A0ABT8LGF8</accession>
<keyword evidence="9" id="KW-1185">Reference proteome</keyword>
<dbReference type="InterPro" id="IPR047699">
    <property type="entry name" value="Permease_put_prefix"/>
</dbReference>
<evidence type="ECO:0000256" key="6">
    <source>
        <dbReference type="SAM" id="Phobius"/>
    </source>
</evidence>
<dbReference type="InterPro" id="IPR025857">
    <property type="entry name" value="MacB_PCD"/>
</dbReference>
<reference evidence="8" key="1">
    <citation type="submission" date="2023-06" db="EMBL/GenBank/DDBJ databases">
        <title>Genomic of Agaribacillus aureum.</title>
        <authorList>
            <person name="Wang G."/>
        </authorList>
    </citation>
    <scope>NUCLEOTIDE SEQUENCE</scope>
    <source>
        <strain evidence="8">BMA12</strain>
    </source>
</reference>
<evidence type="ECO:0000313" key="8">
    <source>
        <dbReference type="EMBL" id="MDN5216879.1"/>
    </source>
</evidence>
<dbReference type="RefSeq" id="WP_346762216.1">
    <property type="nucleotide sequence ID" value="NZ_JAUJEB010000011.1"/>
</dbReference>
<dbReference type="InterPro" id="IPR000014">
    <property type="entry name" value="PAS"/>
</dbReference>
<sequence>MSPKTQKPHHPPRLPEKLLQRFCAPHLVEEIIGDLHERYHLRAQRTGERQARKKYWREALAYLRPSTFRRKPSNHPKNLHIDMIKNYFIIALRNLLKQKLYAFINIGGLAVGLACFILILLFVQHELSYDSFHEKGNQIYRVTQKRPSSNGFYYWAVTSPALANTLLKEFPEVVQSTTVGETNSPLLSLDDQHYQEDGILADERFFDVFTFPLLQGNPETALKDANSIVLTETLARKIFGDEDPMGRILRYQNKEEFKVTGVVADVPKTSHITFQYILPAQSHIWYKNGVNKVPWYNNGWYTYAVLTEGADAALLEGKMKDYIDLNLADWRPEDRMKFLFQPLAKIHLHSQQLAGFNFEKGGDMKYIYLFSAIGFVILLLACINYTNLAIARSIKRSREVGMRKVVGAARGQLIGQFLGESMLMTFSALLLALGIAHLLLPFFGHLLERPLQIDYLRHSLLVPGLLVLTMLVGLLSGIYPAFFMSLVKPIQALAGKQGARIGRLRIQRLLIIGQYTISIVLVVGSFVVHEQMQFMRERDLGYDREHILTVHANDQALSEHYATIRDTWLRDTRVLTASYSKHLPTGVGNTQAMFGWEGSSDGERFSTSTTSVDHDFLEVYGIQLIAGRGFSRTFIADTLGAPIALVNEATVRGLGWTPEEAIGQQFGYTDGRGRRTIIGVIKDFHYNSLHNVIGPLVLTLDRFPTGYISMKITSEDLPATFAMLEKTVQQFSPYPFTYQFLDDSFDQLYKREARLGEMFGFFTLLALLIASSGLFGLAAFSSEQRIREIGIRKVMGASGSRIVRLLSKDFLKLVLIAFLIASPIAWYAMHGWLQNFVYRIEMSWWIFVLAGACALIIALLAVSLQAIKASLVNPAKSLRTE</sequence>
<dbReference type="PANTHER" id="PTHR30572:SF18">
    <property type="entry name" value="ABC-TYPE MACROLIDE FAMILY EXPORT SYSTEM PERMEASE COMPONENT 2"/>
    <property type="match status" value="1"/>
</dbReference>
<feature type="domain" description="PAS" evidence="7">
    <location>
        <begin position="634"/>
        <end position="665"/>
    </location>
</feature>
<feature type="transmembrane region" description="Helical" evidence="6">
    <location>
        <begin position="422"/>
        <end position="440"/>
    </location>
</feature>
<feature type="transmembrane region" description="Helical" evidence="6">
    <location>
        <begin position="100"/>
        <end position="123"/>
    </location>
</feature>
<feature type="transmembrane region" description="Helical" evidence="6">
    <location>
        <begin position="758"/>
        <end position="780"/>
    </location>
</feature>
<protein>
    <submittedName>
        <fullName evidence="8">ABC transporter permease</fullName>
    </submittedName>
</protein>
<feature type="transmembrane region" description="Helical" evidence="6">
    <location>
        <begin position="810"/>
        <end position="829"/>
    </location>
</feature>
<dbReference type="Pfam" id="PF02687">
    <property type="entry name" value="FtsX"/>
    <property type="match status" value="2"/>
</dbReference>
<dbReference type="PANTHER" id="PTHR30572">
    <property type="entry name" value="MEMBRANE COMPONENT OF TRANSPORTER-RELATED"/>
    <property type="match status" value="1"/>
</dbReference>
<gene>
    <name evidence="8" type="ORF">QQ020_32710</name>
</gene>
<dbReference type="Pfam" id="PF12704">
    <property type="entry name" value="MacB_PCD"/>
    <property type="match status" value="2"/>
</dbReference>
<organism evidence="8 9">
    <name type="scientific">Agaribacillus aureus</name>
    <dbReference type="NCBI Taxonomy" id="3051825"/>
    <lineage>
        <taxon>Bacteria</taxon>
        <taxon>Pseudomonadati</taxon>
        <taxon>Bacteroidota</taxon>
        <taxon>Cytophagia</taxon>
        <taxon>Cytophagales</taxon>
        <taxon>Splendidivirgaceae</taxon>
        <taxon>Agaribacillus</taxon>
    </lineage>
</organism>
<comment type="caution">
    <text evidence="8">The sequence shown here is derived from an EMBL/GenBank/DDBJ whole genome shotgun (WGS) entry which is preliminary data.</text>
</comment>
<evidence type="ECO:0000313" key="9">
    <source>
        <dbReference type="Proteomes" id="UP001172083"/>
    </source>
</evidence>
<dbReference type="EMBL" id="JAUJEB010000011">
    <property type="protein sequence ID" value="MDN5216879.1"/>
    <property type="molecule type" value="Genomic_DNA"/>
</dbReference>
<dbReference type="InterPro" id="IPR050250">
    <property type="entry name" value="Macrolide_Exporter_MacB"/>
</dbReference>
<keyword evidence="2" id="KW-1003">Cell membrane</keyword>
<keyword evidence="5 6" id="KW-0472">Membrane</keyword>
<evidence type="ECO:0000256" key="3">
    <source>
        <dbReference type="ARBA" id="ARBA00022692"/>
    </source>
</evidence>
<dbReference type="PROSITE" id="PS50112">
    <property type="entry name" value="PAS"/>
    <property type="match status" value="1"/>
</dbReference>
<evidence type="ECO:0000256" key="5">
    <source>
        <dbReference type="ARBA" id="ARBA00023136"/>
    </source>
</evidence>
<evidence type="ECO:0000259" key="7">
    <source>
        <dbReference type="PROSITE" id="PS50112"/>
    </source>
</evidence>
<dbReference type="NCBIfam" id="NF038404">
    <property type="entry name" value="perm_prefix_2"/>
    <property type="match status" value="1"/>
</dbReference>
<comment type="subcellular location">
    <subcellularLocation>
        <location evidence="1">Cell membrane</location>
        <topology evidence="1">Multi-pass membrane protein</topology>
    </subcellularLocation>
</comment>
<keyword evidence="4 6" id="KW-1133">Transmembrane helix</keyword>
<dbReference type="Proteomes" id="UP001172083">
    <property type="component" value="Unassembled WGS sequence"/>
</dbReference>